<comment type="caution">
    <text evidence="1">The sequence shown here is derived from an EMBL/GenBank/DDBJ whole genome shotgun (WGS) entry which is preliminary data.</text>
</comment>
<accession>A0A098R0Q2</accession>
<reference evidence="1 2" key="1">
    <citation type="submission" date="2014-05" db="EMBL/GenBank/DDBJ databases">
        <title>De novo Genome Sequence of Spirocheata sp.</title>
        <authorList>
            <person name="Shivani Y."/>
            <person name="Subhash Y."/>
            <person name="Tushar L."/>
            <person name="Sasikala C."/>
            <person name="Ramana C.V."/>
        </authorList>
    </citation>
    <scope>NUCLEOTIDE SEQUENCE [LARGE SCALE GENOMIC DNA]</scope>
    <source>
        <strain evidence="1 2">JC230</strain>
    </source>
</reference>
<evidence type="ECO:0000313" key="2">
    <source>
        <dbReference type="Proteomes" id="UP000029692"/>
    </source>
</evidence>
<gene>
    <name evidence="1" type="ORF">DC28_07410</name>
</gene>
<dbReference type="AlphaFoldDB" id="A0A098R0Q2"/>
<dbReference type="EMBL" id="JNUP01000056">
    <property type="protein sequence ID" value="KGE72297.1"/>
    <property type="molecule type" value="Genomic_DNA"/>
</dbReference>
<name>A0A098R0Q2_9SPIO</name>
<dbReference type="Proteomes" id="UP000029692">
    <property type="component" value="Unassembled WGS sequence"/>
</dbReference>
<proteinExistence type="predicted"/>
<evidence type="ECO:0000313" key="1">
    <source>
        <dbReference type="EMBL" id="KGE72297.1"/>
    </source>
</evidence>
<keyword evidence="2" id="KW-1185">Reference proteome</keyword>
<protein>
    <submittedName>
        <fullName evidence="1">Uncharacterized protein</fullName>
    </submittedName>
</protein>
<organism evidence="1 2">
    <name type="scientific">Spirochaeta lutea</name>
    <dbReference type="NCBI Taxonomy" id="1480694"/>
    <lineage>
        <taxon>Bacteria</taxon>
        <taxon>Pseudomonadati</taxon>
        <taxon>Spirochaetota</taxon>
        <taxon>Spirochaetia</taxon>
        <taxon>Spirochaetales</taxon>
        <taxon>Spirochaetaceae</taxon>
        <taxon>Spirochaeta</taxon>
    </lineage>
</organism>
<sequence length="243" mass="28153">MRKIYISVILFFIVVIQIFAIDPVQFEIIQRFPNGTGPGEFRYHSFEGMGANPSSPEILAYEDGEFFIGDNVNNRMVKIGRNREWNILYTGWIPEVNLIPAGKFLVGLNLGSVYDVYDRETRRLLHTGEVNLGNAEFFFFSIIAGDMLFVQPHSGGSEPQYYGFFIPEDFDGKITMMDPERTIDFLKNDYDGTEEFTVDEEGYIFWDGKLVAPYGPTYYRYYYKTRDNNPTLWNAMQQRGFIG</sequence>
<feature type="non-terminal residue" evidence="1">
    <location>
        <position position="243"/>
    </location>
</feature>